<gene>
    <name evidence="1" type="ORF">D1O30_14730</name>
</gene>
<dbReference type="Pfam" id="PF09957">
    <property type="entry name" value="VapB_antitoxin"/>
    <property type="match status" value="1"/>
</dbReference>
<proteinExistence type="predicted"/>
<comment type="caution">
    <text evidence="1">The sequence shown here is derived from an EMBL/GenBank/DDBJ whole genome shotgun (WGS) entry which is preliminary data.</text>
</comment>
<sequence length="68" mass="7994">MRTNIVIDDKLMEEALRATGLKTKKEAVELALRTLLRLQRQKQIRSLRGKLDWRGDLDAMRTDKKTEK</sequence>
<organism evidence="1 2">
    <name type="scientific">Methylocystis hirsuta</name>
    <dbReference type="NCBI Taxonomy" id="369798"/>
    <lineage>
        <taxon>Bacteria</taxon>
        <taxon>Pseudomonadati</taxon>
        <taxon>Pseudomonadota</taxon>
        <taxon>Alphaproteobacteria</taxon>
        <taxon>Hyphomicrobiales</taxon>
        <taxon>Methylocystaceae</taxon>
        <taxon>Methylocystis</taxon>
    </lineage>
</organism>
<evidence type="ECO:0000313" key="2">
    <source>
        <dbReference type="Proteomes" id="UP000268623"/>
    </source>
</evidence>
<dbReference type="AlphaFoldDB" id="A0A3M9XUU6"/>
<dbReference type="InterPro" id="IPR019239">
    <property type="entry name" value="VapB_antitoxin"/>
</dbReference>
<reference evidence="1 2" key="1">
    <citation type="submission" date="2018-08" db="EMBL/GenBank/DDBJ databases">
        <title>Genome sequence of Methylocystis hirsuta CSC1, a methanotroph able to accumulate PHAs.</title>
        <authorList>
            <person name="Bordel S."/>
            <person name="Rodriguez E."/>
            <person name="Gancedo J."/>
            <person name="Munoz R."/>
        </authorList>
    </citation>
    <scope>NUCLEOTIDE SEQUENCE [LARGE SCALE GENOMIC DNA]</scope>
    <source>
        <strain evidence="1 2">CSC1</strain>
    </source>
</reference>
<accession>A0A3M9XUU6</accession>
<protein>
    <submittedName>
        <fullName evidence="1">Type II toxin-antitoxin system VapB family antitoxin</fullName>
    </submittedName>
</protein>
<evidence type="ECO:0000313" key="1">
    <source>
        <dbReference type="EMBL" id="RNJ50650.1"/>
    </source>
</evidence>
<dbReference type="EMBL" id="QWDD01000001">
    <property type="protein sequence ID" value="RNJ50650.1"/>
    <property type="molecule type" value="Genomic_DNA"/>
</dbReference>
<dbReference type="RefSeq" id="WP_123176567.1">
    <property type="nucleotide sequence ID" value="NZ_QWDD01000001.1"/>
</dbReference>
<keyword evidence="2" id="KW-1185">Reference proteome</keyword>
<name>A0A3M9XUU6_9HYPH</name>
<dbReference type="Proteomes" id="UP000268623">
    <property type="component" value="Unassembled WGS sequence"/>
</dbReference>